<evidence type="ECO:0000256" key="2">
    <source>
        <dbReference type="SAM" id="Phobius"/>
    </source>
</evidence>
<protein>
    <submittedName>
        <fullName evidence="3">Uncharacterized protein</fullName>
    </submittedName>
</protein>
<evidence type="ECO:0000313" key="3">
    <source>
        <dbReference type="EMBL" id="KTD16370.1"/>
    </source>
</evidence>
<gene>
    <name evidence="3" type="ORF">Ljor_0676</name>
</gene>
<keyword evidence="2" id="KW-0472">Membrane</keyword>
<feature type="transmembrane region" description="Helical" evidence="2">
    <location>
        <begin position="444"/>
        <end position="465"/>
    </location>
</feature>
<feature type="transmembrane region" description="Helical" evidence="2">
    <location>
        <begin position="343"/>
        <end position="362"/>
    </location>
</feature>
<accession>A0A0W0V8C7</accession>
<dbReference type="EMBL" id="LNYJ01000011">
    <property type="protein sequence ID" value="KTD16370.1"/>
    <property type="molecule type" value="Genomic_DNA"/>
</dbReference>
<evidence type="ECO:0000256" key="1">
    <source>
        <dbReference type="SAM" id="MobiDB-lite"/>
    </source>
</evidence>
<evidence type="ECO:0000313" key="4">
    <source>
        <dbReference type="Proteomes" id="UP000055035"/>
    </source>
</evidence>
<keyword evidence="2" id="KW-0812">Transmembrane</keyword>
<proteinExistence type="predicted"/>
<feature type="transmembrane region" description="Helical" evidence="2">
    <location>
        <begin position="217"/>
        <end position="250"/>
    </location>
</feature>
<feature type="transmembrane region" description="Helical" evidence="2">
    <location>
        <begin position="256"/>
        <end position="279"/>
    </location>
</feature>
<feature type="transmembrane region" description="Helical" evidence="2">
    <location>
        <begin position="300"/>
        <end position="323"/>
    </location>
</feature>
<feature type="region of interest" description="Disordered" evidence="1">
    <location>
        <begin position="479"/>
        <end position="559"/>
    </location>
</feature>
<comment type="caution">
    <text evidence="3">The sequence shown here is derived from an EMBL/GenBank/DDBJ whole genome shotgun (WGS) entry which is preliminary data.</text>
</comment>
<dbReference type="Proteomes" id="UP000055035">
    <property type="component" value="Unassembled WGS sequence"/>
</dbReference>
<feature type="transmembrane region" description="Helical" evidence="2">
    <location>
        <begin position="157"/>
        <end position="178"/>
    </location>
</feature>
<keyword evidence="2" id="KW-1133">Transmembrane helix</keyword>
<sequence>MKEIVSLLEQDQIDTDIHKRRDVLMVLRRKFRTQKNWIIASFNQYQFTEFESQIVQQAILNGDLRITDLLKRPFSHYVWSFLTFKWGEIISGGKRLSKQEVLQIATCSSNGQEFSRTPIQNRNRLIKGVPLVIGKVVTSMALCMVFCLGLLSTLGAPFAFCLALAIILSLCNGIVCLLSRGKAMLDSAGFQPKKQKTFKTLEENIQPKTVLDRGEKLFFGIVTLLACISAGISGYSGLVGLLTFLGIGMLASNPLVLIVTIGLSVITAISFYSFQAVGIRENYAKFKSLFIEDYKKPYGLLRCVLLGVVSTVFLAVYATLTWFTSVSGVNKLFNALGANSDTFLAHVISMICTTTTMVVNTFSQVYKVFNPKTYVDLKEKFASIHQPPKDCQTRAQKIKYGAINILKLCALIGDSLAYSVAGGIRSGIHVGGTLGEAIGAKLALTITMAILSPVILVFVSIAFTWPSVFHRKKSTEDSSEMAKPLIEKSNQSHTRDGLQNSPLPASEESFKPYHSKRAGLRFFDTGEDGNSPTLKSSPYTCEDSDSPTSERGMGLKYSS</sequence>
<dbReference type="STRING" id="456.Ljor_0676"/>
<name>A0A0W0V8C7_9GAMM</name>
<dbReference type="RefSeq" id="WP_058470232.1">
    <property type="nucleotide sequence ID" value="NZ_CAAAIC010000004.1"/>
</dbReference>
<feature type="transmembrane region" description="Helical" evidence="2">
    <location>
        <begin position="129"/>
        <end position="151"/>
    </location>
</feature>
<dbReference type="AlphaFoldDB" id="A0A0W0V8C7"/>
<feature type="transmembrane region" description="Helical" evidence="2">
    <location>
        <begin position="404"/>
        <end position="424"/>
    </location>
</feature>
<organism evidence="3 4">
    <name type="scientific">Legionella jordanis</name>
    <dbReference type="NCBI Taxonomy" id="456"/>
    <lineage>
        <taxon>Bacteria</taxon>
        <taxon>Pseudomonadati</taxon>
        <taxon>Pseudomonadota</taxon>
        <taxon>Gammaproteobacteria</taxon>
        <taxon>Legionellales</taxon>
        <taxon>Legionellaceae</taxon>
        <taxon>Legionella</taxon>
    </lineage>
</organism>
<feature type="compositionally biased region" description="Polar residues" evidence="1">
    <location>
        <begin position="528"/>
        <end position="539"/>
    </location>
</feature>
<keyword evidence="4" id="KW-1185">Reference proteome</keyword>
<feature type="compositionally biased region" description="Polar residues" evidence="1">
    <location>
        <begin position="488"/>
        <end position="503"/>
    </location>
</feature>
<reference evidence="3 4" key="1">
    <citation type="submission" date="2015-11" db="EMBL/GenBank/DDBJ databases">
        <title>Genomic analysis of 38 Legionella species identifies large and diverse effector repertoires.</title>
        <authorList>
            <person name="Burstein D."/>
            <person name="Amaro F."/>
            <person name="Zusman T."/>
            <person name="Lifshitz Z."/>
            <person name="Cohen O."/>
            <person name="Gilbert J.A."/>
            <person name="Pupko T."/>
            <person name="Shuman H.A."/>
            <person name="Segal G."/>
        </authorList>
    </citation>
    <scope>NUCLEOTIDE SEQUENCE [LARGE SCALE GENOMIC DNA]</scope>
    <source>
        <strain evidence="3 4">BL-540</strain>
    </source>
</reference>
<dbReference type="PATRIC" id="fig|456.5.peg.715"/>